<comment type="caution">
    <text evidence="1">The sequence shown here is derived from an EMBL/GenBank/DDBJ whole genome shotgun (WGS) entry which is preliminary data.</text>
</comment>
<dbReference type="AlphaFoldDB" id="A0A2N7VHM6"/>
<reference evidence="1 2" key="1">
    <citation type="submission" date="2018-01" db="EMBL/GenBank/DDBJ databases">
        <title>Whole genome analyses suggest that Burkholderia sensu lato contains two further novel genera in the rhizoxinica-symbiotica group Mycetohabitans gen. nov., and Trinickia gen. nov.: implications for the evolution of diazotrophy and nodulation in the Burkholderiaceae.</title>
        <authorList>
            <person name="Estrada-de los Santos P."/>
            <person name="Palmer M."/>
            <person name="Chavez-Ramirez B."/>
            <person name="Beukes C."/>
            <person name="Steenkamp E.T."/>
            <person name="Hirsch A.M."/>
            <person name="Manyaka P."/>
            <person name="Maluk M."/>
            <person name="Lafos M."/>
            <person name="Crook M."/>
            <person name="Gross E."/>
            <person name="Simon M.F."/>
            <person name="Bueno dos Reis Junior F."/>
            <person name="Poole P.S."/>
            <person name="Venter S.N."/>
            <person name="James E.K."/>
        </authorList>
    </citation>
    <scope>NUCLEOTIDE SEQUENCE [LARGE SCALE GENOMIC DNA]</scope>
    <source>
        <strain evidence="1 2">GIMN1.004</strain>
    </source>
</reference>
<sequence>MLIVAFLQYIDWLYFVAFGTESTRALTTRIAQRRVAACLVLNSSSDAGGFAAPHRLLVGARLLSHSQNATALR</sequence>
<organism evidence="1 2">
    <name type="scientific">Trinickia dabaoshanensis</name>
    <dbReference type="NCBI Taxonomy" id="564714"/>
    <lineage>
        <taxon>Bacteria</taxon>
        <taxon>Pseudomonadati</taxon>
        <taxon>Pseudomonadota</taxon>
        <taxon>Betaproteobacteria</taxon>
        <taxon>Burkholderiales</taxon>
        <taxon>Burkholderiaceae</taxon>
        <taxon>Trinickia</taxon>
    </lineage>
</organism>
<keyword evidence="2" id="KW-1185">Reference proteome</keyword>
<dbReference type="EMBL" id="PNYA01000023">
    <property type="protein sequence ID" value="PMS16636.1"/>
    <property type="molecule type" value="Genomic_DNA"/>
</dbReference>
<proteinExistence type="predicted"/>
<dbReference type="Proteomes" id="UP000235616">
    <property type="component" value="Unassembled WGS sequence"/>
</dbReference>
<evidence type="ECO:0000313" key="1">
    <source>
        <dbReference type="EMBL" id="PMS16636.1"/>
    </source>
</evidence>
<protein>
    <submittedName>
        <fullName evidence="1">Uncharacterized protein</fullName>
    </submittedName>
</protein>
<gene>
    <name evidence="1" type="ORF">C0Z18_22620</name>
</gene>
<evidence type="ECO:0000313" key="2">
    <source>
        <dbReference type="Proteomes" id="UP000235616"/>
    </source>
</evidence>
<accession>A0A2N7VHM6</accession>
<name>A0A2N7VHM6_9BURK</name>